<comment type="caution">
    <text evidence="2">The sequence shown here is derived from an EMBL/GenBank/DDBJ whole genome shotgun (WGS) entry which is preliminary data.</text>
</comment>
<dbReference type="AlphaFoldDB" id="A0A8H4EK54"/>
<evidence type="ECO:0000313" key="2">
    <source>
        <dbReference type="EMBL" id="KAF0502485.1"/>
    </source>
</evidence>
<keyword evidence="3" id="KW-1185">Reference proteome</keyword>
<reference evidence="2 3" key="1">
    <citation type="journal article" date="2019" name="Environ. Microbiol.">
        <title>At the nexus of three kingdoms: the genome of the mycorrhizal fungus Gigaspora margarita provides insights into plant, endobacterial and fungal interactions.</title>
        <authorList>
            <person name="Venice F."/>
            <person name="Ghignone S."/>
            <person name="Salvioli di Fossalunga A."/>
            <person name="Amselem J."/>
            <person name="Novero M."/>
            <person name="Xianan X."/>
            <person name="Sedzielewska Toro K."/>
            <person name="Morin E."/>
            <person name="Lipzen A."/>
            <person name="Grigoriev I.V."/>
            <person name="Henrissat B."/>
            <person name="Martin F.M."/>
            <person name="Bonfante P."/>
        </authorList>
    </citation>
    <scope>NUCLEOTIDE SEQUENCE [LARGE SCALE GENOMIC DNA]</scope>
    <source>
        <strain evidence="2 3">BEG34</strain>
    </source>
</reference>
<organism evidence="2 3">
    <name type="scientific">Gigaspora margarita</name>
    <dbReference type="NCBI Taxonomy" id="4874"/>
    <lineage>
        <taxon>Eukaryota</taxon>
        <taxon>Fungi</taxon>
        <taxon>Fungi incertae sedis</taxon>
        <taxon>Mucoromycota</taxon>
        <taxon>Glomeromycotina</taxon>
        <taxon>Glomeromycetes</taxon>
        <taxon>Diversisporales</taxon>
        <taxon>Gigasporaceae</taxon>
        <taxon>Gigaspora</taxon>
    </lineage>
</organism>
<proteinExistence type="predicted"/>
<feature type="region of interest" description="Disordered" evidence="1">
    <location>
        <begin position="63"/>
        <end position="108"/>
    </location>
</feature>
<protein>
    <submittedName>
        <fullName evidence="2">Uncharacterized protein</fullName>
    </submittedName>
</protein>
<feature type="compositionally biased region" description="Basic and acidic residues" evidence="1">
    <location>
        <begin position="98"/>
        <end position="108"/>
    </location>
</feature>
<dbReference type="Proteomes" id="UP000439903">
    <property type="component" value="Unassembled WGS sequence"/>
</dbReference>
<name>A0A8H4EK54_GIGMA</name>
<accession>A0A8H4EK54</accession>
<evidence type="ECO:0000313" key="3">
    <source>
        <dbReference type="Proteomes" id="UP000439903"/>
    </source>
</evidence>
<dbReference type="EMBL" id="WTPW01000523">
    <property type="protein sequence ID" value="KAF0502485.1"/>
    <property type="molecule type" value="Genomic_DNA"/>
</dbReference>
<feature type="compositionally biased region" description="Basic and acidic residues" evidence="1">
    <location>
        <begin position="69"/>
        <end position="80"/>
    </location>
</feature>
<evidence type="ECO:0000256" key="1">
    <source>
        <dbReference type="SAM" id="MobiDB-lite"/>
    </source>
</evidence>
<gene>
    <name evidence="2" type="ORF">F8M41_019794</name>
</gene>
<sequence>MEKGTKLAYTGFAFSTLRNKRAAWRKAASGSKKITNWLLADNNQLPQNKQELLSDEDTELLSNELSPNEYKELSPNEYEKLSPNGYKELSPNEYEELSSNKDDEMFIL</sequence>